<dbReference type="GO" id="GO:0046872">
    <property type="term" value="F:metal ion binding"/>
    <property type="evidence" value="ECO:0007669"/>
    <property type="project" value="InterPro"/>
</dbReference>
<dbReference type="Gene3D" id="1.10.1240.10">
    <property type="entry name" value="Methionine synthase domain"/>
    <property type="match status" value="1"/>
</dbReference>
<dbReference type="PANTHER" id="PTHR30204:SF67">
    <property type="entry name" value="HTH-TYPE TRANSCRIPTIONAL REGULATOR MLRA-RELATED"/>
    <property type="match status" value="1"/>
</dbReference>
<feature type="domain" description="B12-binding" evidence="5">
    <location>
        <begin position="162"/>
        <end position="289"/>
    </location>
</feature>
<dbReference type="Pfam" id="PF13411">
    <property type="entry name" value="MerR_1"/>
    <property type="match status" value="1"/>
</dbReference>
<keyword evidence="3" id="KW-0804">Transcription</keyword>
<dbReference type="InterPro" id="IPR047057">
    <property type="entry name" value="MerR_fam"/>
</dbReference>
<evidence type="ECO:0000256" key="1">
    <source>
        <dbReference type="ARBA" id="ARBA00023015"/>
    </source>
</evidence>
<protein>
    <recommendedName>
        <fullName evidence="8">MerR family transcriptional regulator</fullName>
    </recommendedName>
</protein>
<evidence type="ECO:0000259" key="4">
    <source>
        <dbReference type="PROSITE" id="PS50937"/>
    </source>
</evidence>
<dbReference type="InterPro" id="IPR009061">
    <property type="entry name" value="DNA-bd_dom_put_sf"/>
</dbReference>
<dbReference type="PANTHER" id="PTHR30204">
    <property type="entry name" value="REDOX-CYCLING DRUG-SENSING TRANSCRIPTIONAL ACTIVATOR SOXR"/>
    <property type="match status" value="1"/>
</dbReference>
<dbReference type="InterPro" id="IPR036594">
    <property type="entry name" value="Meth_synthase_dom"/>
</dbReference>
<dbReference type="GO" id="GO:0003700">
    <property type="term" value="F:DNA-binding transcription factor activity"/>
    <property type="evidence" value="ECO:0007669"/>
    <property type="project" value="InterPro"/>
</dbReference>
<organism evidence="6 7">
    <name type="scientific">Micropruina glycogenica</name>
    <dbReference type="NCBI Taxonomy" id="75385"/>
    <lineage>
        <taxon>Bacteria</taxon>
        <taxon>Bacillati</taxon>
        <taxon>Actinomycetota</taxon>
        <taxon>Actinomycetes</taxon>
        <taxon>Propionibacteriales</taxon>
        <taxon>Nocardioidaceae</taxon>
        <taxon>Micropruina</taxon>
    </lineage>
</organism>
<dbReference type="Pfam" id="PF02607">
    <property type="entry name" value="B12-binding_2"/>
    <property type="match status" value="1"/>
</dbReference>
<dbReference type="PROSITE" id="PS51332">
    <property type="entry name" value="B12_BINDING"/>
    <property type="match status" value="1"/>
</dbReference>
<reference evidence="6 7" key="1">
    <citation type="submission" date="2018-02" db="EMBL/GenBank/DDBJ databases">
        <authorList>
            <person name="Cohen D.B."/>
            <person name="Kent A.D."/>
        </authorList>
    </citation>
    <scope>NUCLEOTIDE SEQUENCE [LARGE SCALE GENOMIC DNA]</scope>
    <source>
        <strain evidence="6">1</strain>
    </source>
</reference>
<evidence type="ECO:0000256" key="3">
    <source>
        <dbReference type="ARBA" id="ARBA00023163"/>
    </source>
</evidence>
<dbReference type="Gene3D" id="3.40.50.280">
    <property type="entry name" value="Cobalamin-binding domain"/>
    <property type="match status" value="1"/>
</dbReference>
<dbReference type="InterPro" id="IPR000551">
    <property type="entry name" value="MerR-type_HTH_dom"/>
</dbReference>
<evidence type="ECO:0000313" key="6">
    <source>
        <dbReference type="EMBL" id="SPD88643.1"/>
    </source>
</evidence>
<evidence type="ECO:0000259" key="5">
    <source>
        <dbReference type="PROSITE" id="PS51332"/>
    </source>
</evidence>
<dbReference type="KEGG" id="mgg:MPLG2_3613"/>
<dbReference type="RefSeq" id="WP_158681294.1">
    <property type="nucleotide sequence ID" value="NZ_BAAAGO010000009.1"/>
</dbReference>
<accession>A0A2N9JM42</accession>
<dbReference type="PROSITE" id="PS50937">
    <property type="entry name" value="HTH_MERR_2"/>
    <property type="match status" value="1"/>
</dbReference>
<dbReference type="InterPro" id="IPR036724">
    <property type="entry name" value="Cobalamin-bd_sf"/>
</dbReference>
<dbReference type="InterPro" id="IPR003759">
    <property type="entry name" value="Cbl-bd_cap"/>
</dbReference>
<dbReference type="GO" id="GO:0003677">
    <property type="term" value="F:DNA binding"/>
    <property type="evidence" value="ECO:0007669"/>
    <property type="project" value="UniProtKB-KW"/>
</dbReference>
<dbReference type="CDD" id="cd01104">
    <property type="entry name" value="HTH_MlrA-CarA"/>
    <property type="match status" value="1"/>
</dbReference>
<dbReference type="GO" id="GO:0031419">
    <property type="term" value="F:cobalamin binding"/>
    <property type="evidence" value="ECO:0007669"/>
    <property type="project" value="InterPro"/>
</dbReference>
<evidence type="ECO:0000313" key="7">
    <source>
        <dbReference type="Proteomes" id="UP000238164"/>
    </source>
</evidence>
<evidence type="ECO:0000256" key="2">
    <source>
        <dbReference type="ARBA" id="ARBA00023125"/>
    </source>
</evidence>
<keyword evidence="2" id="KW-0238">DNA-binding</keyword>
<sequence length="289" mass="30185">MYTIKQAAELTGVPSATLRAWERRYPLPAPHRSPGGYRLYDDAALSRVRLMDRLVKAGWTPRNAAAMALHDSADVSSLPSPTEFVEAVAAGLAPGRREAVLAARFQAAPLPVVIEQWLMPMLHELGLAWSCGRVTVWQEHAVAAAVLRQLHVAFESAPVPTGPLVLTGLPSGSHHEVGLAAFNVLARMAGLGVAYLGADLPEDAWVGAVEEHPPAAVVIAVPTADDVAGARRCLLALHDLGGADAPLLLAGGGSQDAVADLARPLGHSVSAAAETLRHDLGARTAGRLA</sequence>
<dbReference type="Gene3D" id="1.10.1660.10">
    <property type="match status" value="1"/>
</dbReference>
<name>A0A2N9JM42_9ACTN</name>
<dbReference type="SMART" id="SM00422">
    <property type="entry name" value="HTH_MERR"/>
    <property type="match status" value="1"/>
</dbReference>
<dbReference type="OrthoDB" id="9800334at2"/>
<proteinExistence type="predicted"/>
<evidence type="ECO:0008006" key="8">
    <source>
        <dbReference type="Google" id="ProtNLM"/>
    </source>
</evidence>
<dbReference type="AlphaFoldDB" id="A0A2N9JM42"/>
<dbReference type="SUPFAM" id="SSF46955">
    <property type="entry name" value="Putative DNA-binding domain"/>
    <property type="match status" value="1"/>
</dbReference>
<dbReference type="SUPFAM" id="SSF52242">
    <property type="entry name" value="Cobalamin (vitamin B12)-binding domain"/>
    <property type="match status" value="1"/>
</dbReference>
<keyword evidence="1" id="KW-0805">Transcription regulation</keyword>
<gene>
    <name evidence="6" type="ORF">MPLG2_3613</name>
</gene>
<dbReference type="EMBL" id="LT985188">
    <property type="protein sequence ID" value="SPD88643.1"/>
    <property type="molecule type" value="Genomic_DNA"/>
</dbReference>
<feature type="domain" description="HTH merR-type" evidence="4">
    <location>
        <begin position="1"/>
        <end position="71"/>
    </location>
</feature>
<keyword evidence="7" id="KW-1185">Reference proteome</keyword>
<dbReference type="InterPro" id="IPR006158">
    <property type="entry name" value="Cobalamin-bd"/>
</dbReference>
<dbReference type="Proteomes" id="UP000238164">
    <property type="component" value="Chromosome 1"/>
</dbReference>